<keyword evidence="9" id="KW-1185">Reference proteome</keyword>
<reference evidence="8 9" key="1">
    <citation type="submission" date="2017-10" db="EMBL/GenBank/DDBJ databases">
        <title>Frigbacter circumglobatus gen. nov. sp. nov., isolated from sediment cultured in situ.</title>
        <authorList>
            <person name="Zhao Z."/>
        </authorList>
    </citation>
    <scope>NUCLEOTIDE SEQUENCE [LARGE SCALE GENOMIC DNA]</scope>
    <source>
        <strain evidence="8 9">ZYL</strain>
    </source>
</reference>
<accession>A0A2G4YXW6</accession>
<dbReference type="InParanoid" id="A0A2G4YXW6"/>
<evidence type="ECO:0000256" key="5">
    <source>
        <dbReference type="ARBA" id="ARBA00022692"/>
    </source>
</evidence>
<evidence type="ECO:0000313" key="9">
    <source>
        <dbReference type="Proteomes" id="UP000229730"/>
    </source>
</evidence>
<dbReference type="PANTHER" id="PTHR30026:SF20">
    <property type="entry name" value="OUTER MEMBRANE PROTEIN TOLC"/>
    <property type="match status" value="1"/>
</dbReference>
<dbReference type="AlphaFoldDB" id="A0A2G4YXW6"/>
<comment type="similarity">
    <text evidence="2">Belongs to the outer membrane factor (OMF) (TC 1.B.17) family.</text>
</comment>
<organism evidence="8 9">
    <name type="scientific">Paremcibacter congregatus</name>
    <dbReference type="NCBI Taxonomy" id="2043170"/>
    <lineage>
        <taxon>Bacteria</taxon>
        <taxon>Pseudomonadati</taxon>
        <taxon>Pseudomonadota</taxon>
        <taxon>Alphaproteobacteria</taxon>
        <taxon>Emcibacterales</taxon>
        <taxon>Emcibacteraceae</taxon>
        <taxon>Paremcibacter</taxon>
    </lineage>
</organism>
<dbReference type="GO" id="GO:0015562">
    <property type="term" value="F:efflux transmembrane transporter activity"/>
    <property type="evidence" value="ECO:0007669"/>
    <property type="project" value="InterPro"/>
</dbReference>
<dbReference type="Proteomes" id="UP000229730">
    <property type="component" value="Unassembled WGS sequence"/>
</dbReference>
<dbReference type="PANTHER" id="PTHR30026">
    <property type="entry name" value="OUTER MEMBRANE PROTEIN TOLC"/>
    <property type="match status" value="1"/>
</dbReference>
<keyword evidence="5" id="KW-0812">Transmembrane</keyword>
<comment type="subcellular location">
    <subcellularLocation>
        <location evidence="1">Cell outer membrane</location>
    </subcellularLocation>
</comment>
<evidence type="ECO:0000256" key="2">
    <source>
        <dbReference type="ARBA" id="ARBA00007613"/>
    </source>
</evidence>
<dbReference type="Pfam" id="PF02321">
    <property type="entry name" value="OEP"/>
    <property type="match status" value="2"/>
</dbReference>
<evidence type="ECO:0000256" key="3">
    <source>
        <dbReference type="ARBA" id="ARBA00022448"/>
    </source>
</evidence>
<keyword evidence="6" id="KW-0472">Membrane</keyword>
<keyword evidence="7" id="KW-0998">Cell outer membrane</keyword>
<dbReference type="EMBL" id="PDEM01000009">
    <property type="protein sequence ID" value="PHZ86276.1"/>
    <property type="molecule type" value="Genomic_DNA"/>
</dbReference>
<keyword evidence="4" id="KW-1134">Transmembrane beta strand</keyword>
<dbReference type="GO" id="GO:0009279">
    <property type="term" value="C:cell outer membrane"/>
    <property type="evidence" value="ECO:0007669"/>
    <property type="project" value="UniProtKB-SubCell"/>
</dbReference>
<comment type="caution">
    <text evidence="8">The sequence shown here is derived from an EMBL/GenBank/DDBJ whole genome shotgun (WGS) entry which is preliminary data.</text>
</comment>
<evidence type="ECO:0000256" key="4">
    <source>
        <dbReference type="ARBA" id="ARBA00022452"/>
    </source>
</evidence>
<dbReference type="RefSeq" id="WP_099471860.1">
    <property type="nucleotide sequence ID" value="NZ_CP041025.1"/>
</dbReference>
<evidence type="ECO:0000256" key="1">
    <source>
        <dbReference type="ARBA" id="ARBA00004442"/>
    </source>
</evidence>
<gene>
    <name evidence="8" type="ORF">CRD36_06315</name>
</gene>
<evidence type="ECO:0000313" key="8">
    <source>
        <dbReference type="EMBL" id="PHZ86276.1"/>
    </source>
</evidence>
<dbReference type="InterPro" id="IPR003423">
    <property type="entry name" value="OMP_efflux"/>
</dbReference>
<protein>
    <submittedName>
        <fullName evidence="8">Uncharacterized protein</fullName>
    </submittedName>
</protein>
<sequence>MKSTVWGKYILYFVVIILVSIQENHGHAEEKNSPAYTQQFKENIQAAVKNHPRTAAAIAQRDSYRFRQREAEAGLYPTLDMGLSGRYRLAEDFEERIDNFNERTRRKESAHATLTGRQLLYDGGQTSNRIASAKHSFTAAHQEYDLTASDVALLAVEMHFQVIFQRNRQILHEEIISDHRDMLDKVTLRFESGRGAQRDVALLQSRLALAEAEASSVRKSLESSLSQYEENYGFAAQTLKRPELALNIPATLSEALEIGFQNSPSLSMAGAMTQASKSTVAAEKADQLPHVSLELAATKYDLDRGNDDYDVTGRLVMNYNLYSGGATTARIARSRKDFERTRHLEAETNRRVTREIKVAYQNMLSQNDRVLALKRATDASLKNAEQLLEQFEATGGSLLSLLEAKKDYYQAREQYMAALVEKDILRYSLLDAMGTLNMTLNIRIQKAEE</sequence>
<dbReference type="Gene3D" id="1.20.1600.10">
    <property type="entry name" value="Outer membrane efflux proteins (OEP)"/>
    <property type="match status" value="1"/>
</dbReference>
<evidence type="ECO:0000256" key="7">
    <source>
        <dbReference type="ARBA" id="ARBA00023237"/>
    </source>
</evidence>
<name>A0A2G4YXW6_9PROT</name>
<evidence type="ECO:0000256" key="6">
    <source>
        <dbReference type="ARBA" id="ARBA00023136"/>
    </source>
</evidence>
<proteinExistence type="inferred from homology"/>
<dbReference type="InterPro" id="IPR051906">
    <property type="entry name" value="TolC-like"/>
</dbReference>
<keyword evidence="3" id="KW-0813">Transport</keyword>
<dbReference type="SUPFAM" id="SSF56954">
    <property type="entry name" value="Outer membrane efflux proteins (OEP)"/>
    <property type="match status" value="1"/>
</dbReference>
<dbReference type="OrthoDB" id="9814637at2"/>
<dbReference type="GO" id="GO:0015288">
    <property type="term" value="F:porin activity"/>
    <property type="evidence" value="ECO:0007669"/>
    <property type="project" value="TreeGrafter"/>
</dbReference>
<dbReference type="GO" id="GO:1990281">
    <property type="term" value="C:efflux pump complex"/>
    <property type="evidence" value="ECO:0007669"/>
    <property type="project" value="TreeGrafter"/>
</dbReference>